<dbReference type="STRING" id="1121476.SAMN02745751_02464"/>
<dbReference type="GO" id="GO:0008410">
    <property type="term" value="F:CoA-transferase activity"/>
    <property type="evidence" value="ECO:0007669"/>
    <property type="project" value="TreeGrafter"/>
</dbReference>
<dbReference type="InterPro" id="IPR050483">
    <property type="entry name" value="CoA-transferase_III_domain"/>
</dbReference>
<organism evidence="2 3">
    <name type="scientific">Dethiosulfatibacter aminovorans DSM 17477</name>
    <dbReference type="NCBI Taxonomy" id="1121476"/>
    <lineage>
        <taxon>Bacteria</taxon>
        <taxon>Bacillati</taxon>
        <taxon>Bacillota</taxon>
        <taxon>Tissierellia</taxon>
        <taxon>Dethiosulfatibacter</taxon>
    </lineage>
</organism>
<dbReference type="Gene3D" id="3.40.50.10540">
    <property type="entry name" value="Crotonobetainyl-coa:carnitine coa-transferase, domain 1"/>
    <property type="match status" value="1"/>
</dbReference>
<keyword evidence="3" id="KW-1185">Reference proteome</keyword>
<proteinExistence type="predicted"/>
<dbReference type="EMBL" id="FQZL01000019">
    <property type="protein sequence ID" value="SHJ39740.1"/>
    <property type="molecule type" value="Genomic_DNA"/>
</dbReference>
<reference evidence="2 3" key="1">
    <citation type="submission" date="2016-11" db="EMBL/GenBank/DDBJ databases">
        <authorList>
            <person name="Jaros S."/>
            <person name="Januszkiewicz K."/>
            <person name="Wedrychowicz H."/>
        </authorList>
    </citation>
    <scope>NUCLEOTIDE SEQUENCE [LARGE SCALE GENOMIC DNA]</scope>
    <source>
        <strain evidence="2 3">DSM 17477</strain>
    </source>
</reference>
<evidence type="ECO:0000313" key="3">
    <source>
        <dbReference type="Proteomes" id="UP000184052"/>
    </source>
</evidence>
<protein>
    <submittedName>
        <fullName evidence="2">CoA:oxalate CoA-transferase</fullName>
    </submittedName>
</protein>
<dbReference type="PANTHER" id="PTHR48207:SF3">
    <property type="entry name" value="SUCCINATE--HYDROXYMETHYLGLUTARATE COA-TRANSFERASE"/>
    <property type="match status" value="1"/>
</dbReference>
<name>A0A1M6IZC5_9FIRM</name>
<dbReference type="InterPro" id="IPR003673">
    <property type="entry name" value="CoA-Trfase_fam_III"/>
</dbReference>
<accession>A0A1M6IZC5</accession>
<dbReference type="InterPro" id="IPR023606">
    <property type="entry name" value="CoA-Trfase_III_dom_1_sf"/>
</dbReference>
<dbReference type="OrthoDB" id="9797653at2"/>
<keyword evidence="1 2" id="KW-0808">Transferase</keyword>
<dbReference type="PANTHER" id="PTHR48207">
    <property type="entry name" value="SUCCINATE--HYDROXYMETHYLGLUTARATE COA-TRANSFERASE"/>
    <property type="match status" value="1"/>
</dbReference>
<dbReference type="Gene3D" id="3.30.1540.10">
    <property type="entry name" value="formyl-coa transferase, domain 3"/>
    <property type="match status" value="1"/>
</dbReference>
<dbReference type="AlphaFoldDB" id="A0A1M6IZC5"/>
<gene>
    <name evidence="2" type="ORF">SAMN02745751_02464</name>
</gene>
<evidence type="ECO:0000256" key="1">
    <source>
        <dbReference type="ARBA" id="ARBA00022679"/>
    </source>
</evidence>
<dbReference type="RefSeq" id="WP_073049880.1">
    <property type="nucleotide sequence ID" value="NZ_FQZL01000019.1"/>
</dbReference>
<evidence type="ECO:0000313" key="2">
    <source>
        <dbReference type="EMBL" id="SHJ39740.1"/>
    </source>
</evidence>
<dbReference type="InterPro" id="IPR044855">
    <property type="entry name" value="CoA-Trfase_III_dom3_sf"/>
</dbReference>
<dbReference type="SUPFAM" id="SSF89796">
    <property type="entry name" value="CoA-transferase family III (CaiB/BaiF)"/>
    <property type="match status" value="1"/>
</dbReference>
<dbReference type="Proteomes" id="UP000184052">
    <property type="component" value="Unassembled WGS sequence"/>
</dbReference>
<sequence length="397" mass="43563">MRPLEGIKVLDFTQAHAGSLATMILADFGAEVIKIERAGVGDLARYWAPFKGEDSAYYAYLNRGKKSISINASSEEGKEIIKKLVAEVDVVCENFKYGSMKRMGLDYEELKKINPSIIYAALNGFGQTGPFKEVIGLDLQLQSMSGLMDRTGFPDGPPTKVGAAMGDQFSGTYLAMAINLALIHRKKTGEGQMVDIAILDSLFSILEAAPMTKCLRGSVPPRVGNSYPSISPYDALETNDGYVAVGISTDRQWQKFCDALGLDHLKEDPRYINNEKRGDNYESGLKDALEAVTKTMSKFDIEDKLREARLACGAVYTVKEAMGTDHVKEREMLVEVEDKKLGKIKVPGLVIKMGETPGQITSPAPLLGEHTEQYLNKIGYSADQIKGLQENNIVELV</sequence>
<dbReference type="Pfam" id="PF02515">
    <property type="entry name" value="CoA_transf_3"/>
    <property type="match status" value="1"/>
</dbReference>